<dbReference type="PANTHER" id="PTHR30012">
    <property type="entry name" value="GENERAL SECRETION PATHWAY PROTEIN"/>
    <property type="match status" value="1"/>
</dbReference>
<dbReference type="InterPro" id="IPR042094">
    <property type="entry name" value="T2SS_GspF_sf"/>
</dbReference>
<proteinExistence type="inferred from homology"/>
<evidence type="ECO:0000256" key="6">
    <source>
        <dbReference type="ARBA" id="ARBA00022989"/>
    </source>
</evidence>
<evidence type="ECO:0000313" key="11">
    <source>
        <dbReference type="Proteomes" id="UP000295632"/>
    </source>
</evidence>
<feature type="domain" description="Type II secretion system protein GspF" evidence="9">
    <location>
        <begin position="270"/>
        <end position="391"/>
    </location>
</feature>
<accession>A0A4R6TY94</accession>
<comment type="subcellular location">
    <subcellularLocation>
        <location evidence="1">Cell inner membrane</location>
        <topology evidence="1">Multi-pass membrane protein</topology>
    </subcellularLocation>
</comment>
<comment type="caution">
    <text evidence="10">The sequence shown here is derived from an EMBL/GenBank/DDBJ whole genome shotgun (WGS) entry which is preliminary data.</text>
</comment>
<dbReference type="PANTHER" id="PTHR30012:SF0">
    <property type="entry name" value="TYPE II SECRETION SYSTEM PROTEIN F-RELATED"/>
    <property type="match status" value="1"/>
</dbReference>
<feature type="transmembrane region" description="Helical" evidence="8">
    <location>
        <begin position="167"/>
        <end position="192"/>
    </location>
</feature>
<dbReference type="InterPro" id="IPR003004">
    <property type="entry name" value="GspF/PilC"/>
</dbReference>
<dbReference type="Gene3D" id="1.20.81.30">
    <property type="entry name" value="Type II secretion system (T2SS), domain F"/>
    <property type="match status" value="2"/>
</dbReference>
<dbReference type="PRINTS" id="PR00812">
    <property type="entry name" value="BCTERIALGSPF"/>
</dbReference>
<dbReference type="Pfam" id="PF00482">
    <property type="entry name" value="T2SSF"/>
    <property type="match status" value="2"/>
</dbReference>
<name>A0A4R6TY94_9BACI</name>
<evidence type="ECO:0000256" key="2">
    <source>
        <dbReference type="ARBA" id="ARBA00005745"/>
    </source>
</evidence>
<evidence type="ECO:0000256" key="5">
    <source>
        <dbReference type="ARBA" id="ARBA00022692"/>
    </source>
</evidence>
<dbReference type="AlphaFoldDB" id="A0A4R6TY94"/>
<reference evidence="10 11" key="1">
    <citation type="submission" date="2019-03" db="EMBL/GenBank/DDBJ databases">
        <title>Genomic Encyclopedia of Type Strains, Phase IV (KMG-IV): sequencing the most valuable type-strain genomes for metagenomic binning, comparative biology and taxonomic classification.</title>
        <authorList>
            <person name="Goeker M."/>
        </authorList>
    </citation>
    <scope>NUCLEOTIDE SEQUENCE [LARGE SCALE GENOMIC DNA]</scope>
    <source>
        <strain evidence="10 11">DSM 28697</strain>
    </source>
</reference>
<dbReference type="FunFam" id="1.20.81.30:FF:000001">
    <property type="entry name" value="Type II secretion system protein F"/>
    <property type="match status" value="2"/>
</dbReference>
<keyword evidence="4" id="KW-0997">Cell inner membrane</keyword>
<comment type="similarity">
    <text evidence="2">Belongs to the GSP F family.</text>
</comment>
<evidence type="ECO:0000259" key="9">
    <source>
        <dbReference type="Pfam" id="PF00482"/>
    </source>
</evidence>
<evidence type="ECO:0000256" key="3">
    <source>
        <dbReference type="ARBA" id="ARBA00022475"/>
    </source>
</evidence>
<evidence type="ECO:0000313" key="10">
    <source>
        <dbReference type="EMBL" id="TDQ38286.1"/>
    </source>
</evidence>
<organism evidence="10 11">
    <name type="scientific">Aureibacillus halotolerans</name>
    <dbReference type="NCBI Taxonomy" id="1508390"/>
    <lineage>
        <taxon>Bacteria</taxon>
        <taxon>Bacillati</taxon>
        <taxon>Bacillota</taxon>
        <taxon>Bacilli</taxon>
        <taxon>Bacillales</taxon>
        <taxon>Bacillaceae</taxon>
        <taxon>Aureibacillus</taxon>
    </lineage>
</organism>
<feature type="transmembrane region" description="Helical" evidence="8">
    <location>
        <begin position="372"/>
        <end position="393"/>
    </location>
</feature>
<dbReference type="EMBL" id="SNYJ01000010">
    <property type="protein sequence ID" value="TDQ38286.1"/>
    <property type="molecule type" value="Genomic_DNA"/>
</dbReference>
<protein>
    <submittedName>
        <fullName evidence="10">Type IV pilus assembly protein PilC</fullName>
    </submittedName>
</protein>
<dbReference type="RefSeq" id="WP_133580864.1">
    <property type="nucleotide sequence ID" value="NZ_SNYJ01000010.1"/>
</dbReference>
<feature type="domain" description="Type II secretion system protein GspF" evidence="9">
    <location>
        <begin position="68"/>
        <end position="190"/>
    </location>
</feature>
<evidence type="ECO:0000256" key="4">
    <source>
        <dbReference type="ARBA" id="ARBA00022519"/>
    </source>
</evidence>
<sequence>MKQFRYEGHDRYGRKAAGRVKAENKQEAIRLLREQRVAPVKTEELTGILYKDISLPERLPLKEFVAYVRQFATLLKAGTTLVDATQILRVQTKHKKLKAALASIEESMREGKPYTEAAEPFSSLFPTLYLNMMKAGEAGGRMDDILERMADHYEKVQKTRNRIVSALAYPLAVMAVIVAIIFFLLLFVVPAFSDLLPSEDQLPTITQFVMVAGRLVGSYWWAGAAIVIALVVTISLFVRHKQSRFVMEKILLKTPIIGSVLQKNILATISRTLSTLFESSVPILEAVEVMAEISGSEVARRVLQDAHRSLERGESLSSPMKTHWLFPHMFTQMVVIGETSGTLDHMLDKIALFYEDEIDRQTELMKALLEPVMILILAISVGTIVSAITLPMFEIFKSVQS</sequence>
<keyword evidence="7 8" id="KW-0472">Membrane</keyword>
<dbReference type="Proteomes" id="UP000295632">
    <property type="component" value="Unassembled WGS sequence"/>
</dbReference>
<gene>
    <name evidence="10" type="ORF">EV213_11026</name>
</gene>
<keyword evidence="5 8" id="KW-0812">Transmembrane</keyword>
<dbReference type="OrthoDB" id="9805682at2"/>
<dbReference type="InterPro" id="IPR018076">
    <property type="entry name" value="T2SS_GspF_dom"/>
</dbReference>
<keyword evidence="6 8" id="KW-1133">Transmembrane helix</keyword>
<keyword evidence="3" id="KW-1003">Cell membrane</keyword>
<evidence type="ECO:0000256" key="1">
    <source>
        <dbReference type="ARBA" id="ARBA00004429"/>
    </source>
</evidence>
<keyword evidence="11" id="KW-1185">Reference proteome</keyword>
<feature type="transmembrane region" description="Helical" evidence="8">
    <location>
        <begin position="219"/>
        <end position="238"/>
    </location>
</feature>
<evidence type="ECO:0000256" key="8">
    <source>
        <dbReference type="SAM" id="Phobius"/>
    </source>
</evidence>
<evidence type="ECO:0000256" key="7">
    <source>
        <dbReference type="ARBA" id="ARBA00023136"/>
    </source>
</evidence>
<dbReference type="GO" id="GO:0005886">
    <property type="term" value="C:plasma membrane"/>
    <property type="evidence" value="ECO:0007669"/>
    <property type="project" value="UniProtKB-SubCell"/>
</dbReference>